<dbReference type="PANTHER" id="PTHR46553">
    <property type="entry name" value="ADENINE NUCLEOTIDE ALPHA HYDROLASES-LIKE SUPERFAMILY PROTEIN"/>
    <property type="match status" value="1"/>
</dbReference>
<dbReference type="EMBL" id="FNKO01000001">
    <property type="protein sequence ID" value="SDQ34529.1"/>
    <property type="molecule type" value="Genomic_DNA"/>
</dbReference>
<evidence type="ECO:0000259" key="2">
    <source>
        <dbReference type="Pfam" id="PF00582"/>
    </source>
</evidence>
<dbReference type="SUPFAM" id="SSF52402">
    <property type="entry name" value="Adenine nucleotide alpha hydrolases-like"/>
    <property type="match status" value="2"/>
</dbReference>
<name>A0A1H1A4H7_9ACTN</name>
<dbReference type="InterPro" id="IPR006015">
    <property type="entry name" value="Universal_stress_UspA"/>
</dbReference>
<evidence type="ECO:0000313" key="3">
    <source>
        <dbReference type="EMBL" id="SDQ34529.1"/>
    </source>
</evidence>
<feature type="domain" description="UspA" evidence="2">
    <location>
        <begin position="7"/>
        <end position="146"/>
    </location>
</feature>
<dbReference type="OrthoDB" id="3404132at2"/>
<dbReference type="STRING" id="995062.SAMN04489718_1406"/>
<accession>A0A1H1A4H7</accession>
<dbReference type="Pfam" id="PF00582">
    <property type="entry name" value="Usp"/>
    <property type="match status" value="2"/>
</dbReference>
<proteinExistence type="inferred from homology"/>
<dbReference type="PANTHER" id="PTHR46553:SF3">
    <property type="entry name" value="ADENINE NUCLEOTIDE ALPHA HYDROLASES-LIKE SUPERFAMILY PROTEIN"/>
    <property type="match status" value="1"/>
</dbReference>
<gene>
    <name evidence="3" type="ORF">SAMN04489718_1406</name>
</gene>
<evidence type="ECO:0000313" key="4">
    <source>
        <dbReference type="Proteomes" id="UP000199301"/>
    </source>
</evidence>
<evidence type="ECO:0000256" key="1">
    <source>
        <dbReference type="ARBA" id="ARBA00008791"/>
    </source>
</evidence>
<feature type="domain" description="UspA" evidence="2">
    <location>
        <begin position="161"/>
        <end position="301"/>
    </location>
</feature>
<dbReference type="PRINTS" id="PR01438">
    <property type="entry name" value="UNVRSLSTRESS"/>
</dbReference>
<comment type="similarity">
    <text evidence="1">Belongs to the universal stress protein A family.</text>
</comment>
<keyword evidence="4" id="KW-1185">Reference proteome</keyword>
<dbReference type="RefSeq" id="WP_092521807.1">
    <property type="nucleotide sequence ID" value="NZ_FNKO01000001.1"/>
</dbReference>
<dbReference type="Gene3D" id="3.40.50.620">
    <property type="entry name" value="HUPs"/>
    <property type="match status" value="2"/>
</dbReference>
<organism evidence="3 4">
    <name type="scientific">Actinopolyspora saharensis</name>
    <dbReference type="NCBI Taxonomy" id="995062"/>
    <lineage>
        <taxon>Bacteria</taxon>
        <taxon>Bacillati</taxon>
        <taxon>Actinomycetota</taxon>
        <taxon>Actinomycetes</taxon>
        <taxon>Actinopolysporales</taxon>
        <taxon>Actinopolysporaceae</taxon>
        <taxon>Actinopolyspora</taxon>
    </lineage>
</organism>
<dbReference type="AlphaFoldDB" id="A0A1H1A4H7"/>
<dbReference type="Proteomes" id="UP000199301">
    <property type="component" value="Unassembled WGS sequence"/>
</dbReference>
<reference evidence="4" key="1">
    <citation type="submission" date="2016-10" db="EMBL/GenBank/DDBJ databases">
        <authorList>
            <person name="Varghese N."/>
            <person name="Submissions S."/>
        </authorList>
    </citation>
    <scope>NUCLEOTIDE SEQUENCE [LARGE SCALE GENOMIC DNA]</scope>
    <source>
        <strain evidence="4">DSM 45459</strain>
    </source>
</reference>
<protein>
    <submittedName>
        <fullName evidence="3">Nucleotide-binding universal stress protein, UspA family</fullName>
    </submittedName>
</protein>
<dbReference type="InterPro" id="IPR006016">
    <property type="entry name" value="UspA"/>
</dbReference>
<sequence length="301" mass="33385">MCAEQNGKVVVGFDGLDHSRETVRWAAFEAVSRDRELVVVRAIPAPLEQLTRIRLPSESVEFEPLRTECENEVNTMVSECREELPELRVETAMKLGHPAKIIGELADRADLLVLGPPEQSQPWRMLLGSTSAELVRTARPPVVVVRGERERERITTDPRQFTRVVVGVDGSRGSERALGFAHEFASRHQAELVALLSWNEVRKYTTSPTARRKLDWQQVHDTCERVLTESVAGWKEQYPDVSLHSEVVTTEGAADALFSASEQADLLVVGSQGRGPIRSSLLGSVSHAVAHYARCPVAVVH</sequence>
<dbReference type="InterPro" id="IPR014729">
    <property type="entry name" value="Rossmann-like_a/b/a_fold"/>
</dbReference>